<protein>
    <submittedName>
        <fullName evidence="14">Putative calcitonin gene-related peptide type 1 receptor isoform X3</fullName>
    </submittedName>
</protein>
<dbReference type="Pfam" id="PF00002">
    <property type="entry name" value="7tm_2"/>
    <property type="match status" value="1"/>
</dbReference>
<feature type="transmembrane region" description="Helical" evidence="11">
    <location>
        <begin position="293"/>
        <end position="317"/>
    </location>
</feature>
<keyword evidence="7 11" id="KW-0472">Membrane</keyword>
<dbReference type="STRING" id="307972.A0A2G8KNL6"/>
<dbReference type="GO" id="GO:0007166">
    <property type="term" value="P:cell surface receptor signaling pathway"/>
    <property type="evidence" value="ECO:0007669"/>
    <property type="project" value="InterPro"/>
</dbReference>
<evidence type="ECO:0000313" key="15">
    <source>
        <dbReference type="Proteomes" id="UP000230750"/>
    </source>
</evidence>
<dbReference type="InterPro" id="IPR017983">
    <property type="entry name" value="GPCR_2_secretin-like_CS"/>
</dbReference>
<evidence type="ECO:0000313" key="14">
    <source>
        <dbReference type="EMBL" id="PIK49604.1"/>
    </source>
</evidence>
<evidence type="ECO:0000256" key="5">
    <source>
        <dbReference type="ARBA" id="ARBA00022989"/>
    </source>
</evidence>
<dbReference type="AlphaFoldDB" id="A0A2G8KNL6"/>
<dbReference type="Proteomes" id="UP000230750">
    <property type="component" value="Unassembled WGS sequence"/>
</dbReference>
<keyword evidence="15" id="KW-1185">Reference proteome</keyword>
<accession>A0A2G8KNL6</accession>
<dbReference type="PANTHER" id="PTHR45620:SF42">
    <property type="entry name" value="G-PROTEIN COUPLED RECEPTOR SEB-2"/>
    <property type="match status" value="1"/>
</dbReference>
<dbReference type="GO" id="GO:0007189">
    <property type="term" value="P:adenylate cyclase-activating G protein-coupled receptor signaling pathway"/>
    <property type="evidence" value="ECO:0007669"/>
    <property type="project" value="TreeGrafter"/>
</dbReference>
<feature type="transmembrane region" description="Helical" evidence="11">
    <location>
        <begin position="111"/>
        <end position="131"/>
    </location>
</feature>
<dbReference type="InterPro" id="IPR050332">
    <property type="entry name" value="GPCR_2"/>
</dbReference>
<evidence type="ECO:0000256" key="8">
    <source>
        <dbReference type="ARBA" id="ARBA00023170"/>
    </source>
</evidence>
<comment type="caution">
    <text evidence="14">The sequence shown here is derived from an EMBL/GenBank/DDBJ whole genome shotgun (WGS) entry which is preliminary data.</text>
</comment>
<keyword evidence="8 14" id="KW-0675">Receptor</keyword>
<feature type="domain" description="G-protein coupled receptors family 2 profile 2" evidence="13">
    <location>
        <begin position="73"/>
        <end position="318"/>
    </location>
</feature>
<organism evidence="14 15">
    <name type="scientific">Stichopus japonicus</name>
    <name type="common">Sea cucumber</name>
    <dbReference type="NCBI Taxonomy" id="307972"/>
    <lineage>
        <taxon>Eukaryota</taxon>
        <taxon>Metazoa</taxon>
        <taxon>Echinodermata</taxon>
        <taxon>Eleutherozoa</taxon>
        <taxon>Echinozoa</taxon>
        <taxon>Holothuroidea</taxon>
        <taxon>Aspidochirotacea</taxon>
        <taxon>Aspidochirotida</taxon>
        <taxon>Stichopodidae</taxon>
        <taxon>Apostichopus</taxon>
    </lineage>
</organism>
<keyword evidence="4 11" id="KW-0812">Transmembrane</keyword>
<evidence type="ECO:0000256" key="10">
    <source>
        <dbReference type="ARBA" id="ARBA00023224"/>
    </source>
</evidence>
<evidence type="ECO:0000256" key="11">
    <source>
        <dbReference type="SAM" id="Phobius"/>
    </source>
</evidence>
<reference evidence="14 15" key="1">
    <citation type="journal article" date="2017" name="PLoS Biol.">
        <title>The sea cucumber genome provides insights into morphological evolution and visceral regeneration.</title>
        <authorList>
            <person name="Zhang X."/>
            <person name="Sun L."/>
            <person name="Yuan J."/>
            <person name="Sun Y."/>
            <person name="Gao Y."/>
            <person name="Zhang L."/>
            <person name="Li S."/>
            <person name="Dai H."/>
            <person name="Hamel J.F."/>
            <person name="Liu C."/>
            <person name="Yu Y."/>
            <person name="Liu S."/>
            <person name="Lin W."/>
            <person name="Guo K."/>
            <person name="Jin S."/>
            <person name="Xu P."/>
            <person name="Storey K.B."/>
            <person name="Huan P."/>
            <person name="Zhang T."/>
            <person name="Zhou Y."/>
            <person name="Zhang J."/>
            <person name="Lin C."/>
            <person name="Li X."/>
            <person name="Xing L."/>
            <person name="Huo D."/>
            <person name="Sun M."/>
            <person name="Wang L."/>
            <person name="Mercier A."/>
            <person name="Li F."/>
            <person name="Yang H."/>
            <person name="Xiang J."/>
        </authorList>
    </citation>
    <scope>NUCLEOTIDE SEQUENCE [LARGE SCALE GENOMIC DNA]</scope>
    <source>
        <strain evidence="14">Shaxun</strain>
        <tissue evidence="14">Muscle</tissue>
    </source>
</reference>
<name>A0A2G8KNL6_STIJA</name>
<evidence type="ECO:0000259" key="12">
    <source>
        <dbReference type="PROSITE" id="PS50227"/>
    </source>
</evidence>
<evidence type="ECO:0000256" key="6">
    <source>
        <dbReference type="ARBA" id="ARBA00023040"/>
    </source>
</evidence>
<feature type="non-terminal residue" evidence="14">
    <location>
        <position position="1"/>
    </location>
</feature>
<dbReference type="Gene3D" id="1.20.1070.10">
    <property type="entry name" value="Rhodopsin 7-helix transmembrane proteins"/>
    <property type="match status" value="1"/>
</dbReference>
<dbReference type="InterPro" id="IPR036445">
    <property type="entry name" value="GPCR_2_extracell_dom_sf"/>
</dbReference>
<dbReference type="Gene3D" id="4.10.1240.10">
    <property type="entry name" value="GPCR, family 2, extracellular hormone receptor domain"/>
    <property type="match status" value="1"/>
</dbReference>
<feature type="transmembrane region" description="Helical" evidence="11">
    <location>
        <begin position="263"/>
        <end position="281"/>
    </location>
</feature>
<evidence type="ECO:0000256" key="3">
    <source>
        <dbReference type="ARBA" id="ARBA00022475"/>
    </source>
</evidence>
<comment type="similarity">
    <text evidence="2">Belongs to the G-protein coupled receptor 2 family.</text>
</comment>
<dbReference type="PROSITE" id="PS50261">
    <property type="entry name" value="G_PROTEIN_RECEP_F2_4"/>
    <property type="match status" value="1"/>
</dbReference>
<feature type="transmembrane region" description="Helical" evidence="11">
    <location>
        <begin position="151"/>
        <end position="176"/>
    </location>
</feature>
<feature type="transmembrane region" description="Helical" evidence="11">
    <location>
        <begin position="76"/>
        <end position="99"/>
    </location>
</feature>
<dbReference type="PRINTS" id="PR00249">
    <property type="entry name" value="GPCRSECRETIN"/>
</dbReference>
<evidence type="ECO:0000256" key="1">
    <source>
        <dbReference type="ARBA" id="ARBA00004651"/>
    </source>
</evidence>
<feature type="transmembrane region" description="Helical" evidence="11">
    <location>
        <begin position="221"/>
        <end position="242"/>
    </location>
</feature>
<dbReference type="GO" id="GO:0005886">
    <property type="term" value="C:plasma membrane"/>
    <property type="evidence" value="ECO:0007669"/>
    <property type="project" value="UniProtKB-SubCell"/>
</dbReference>
<keyword evidence="6" id="KW-0297">G-protein coupled receptor</keyword>
<evidence type="ECO:0000256" key="4">
    <source>
        <dbReference type="ARBA" id="ARBA00022692"/>
    </source>
</evidence>
<dbReference type="SMART" id="SM00008">
    <property type="entry name" value="HormR"/>
    <property type="match status" value="1"/>
</dbReference>
<sequence length="358" mass="40362">PHCTLVWDTWDCWNWTTPGDTLVQPCPWWVPQVNPNKDAMKTCMPDGTWFKHPDTNYTWTNYSNCGASQSTIHVAIFYTGYSVSVISLCLALFIFTYFQSLGCPRVTIHKNLFISFILSCISNITWHITIIASAESKQETACRITHIIAQFFVLCNYFWMLSEGLYLHTVIVVAVFSENHNLLLYYIVGWVIPLVPASVFLSLLLTQDGGRCWTNANEIEWVVGGTIIAVLLTNAALLLNIVRVLVTKLRATPSQGARTYVRAVRATIILLPLMGLHYIIVPVRPSDNHVAEVIYDCIVAFLISFQGLFVACIFCFFNGEVINKLHRSIRNFTLVHYSHNAHLNNAHGTDGPSDTQAE</sequence>
<dbReference type="Pfam" id="PF02793">
    <property type="entry name" value="HRM"/>
    <property type="match status" value="1"/>
</dbReference>
<evidence type="ECO:0000256" key="2">
    <source>
        <dbReference type="ARBA" id="ARBA00005314"/>
    </source>
</evidence>
<evidence type="ECO:0000256" key="7">
    <source>
        <dbReference type="ARBA" id="ARBA00023136"/>
    </source>
</evidence>
<keyword evidence="3" id="KW-1003">Cell membrane</keyword>
<dbReference type="PROSITE" id="PS00649">
    <property type="entry name" value="G_PROTEIN_RECEP_F2_1"/>
    <property type="match status" value="1"/>
</dbReference>
<dbReference type="EMBL" id="MRZV01000458">
    <property type="protein sequence ID" value="PIK49604.1"/>
    <property type="molecule type" value="Genomic_DNA"/>
</dbReference>
<dbReference type="PROSITE" id="PS50227">
    <property type="entry name" value="G_PROTEIN_RECEP_F2_3"/>
    <property type="match status" value="1"/>
</dbReference>
<keyword evidence="9" id="KW-0325">Glycoprotein</keyword>
<evidence type="ECO:0000259" key="13">
    <source>
        <dbReference type="PROSITE" id="PS50261"/>
    </source>
</evidence>
<feature type="domain" description="G-protein coupled receptors family 2 profile 1" evidence="12">
    <location>
        <begin position="1"/>
        <end position="69"/>
    </location>
</feature>
<dbReference type="GO" id="GO:0008528">
    <property type="term" value="F:G protein-coupled peptide receptor activity"/>
    <property type="evidence" value="ECO:0007669"/>
    <property type="project" value="TreeGrafter"/>
</dbReference>
<dbReference type="SUPFAM" id="SSF111418">
    <property type="entry name" value="Hormone receptor domain"/>
    <property type="match status" value="1"/>
</dbReference>
<dbReference type="OrthoDB" id="16753at2759"/>
<keyword evidence="10" id="KW-0807">Transducer</keyword>
<gene>
    <name evidence="14" type="ORF">BSL78_13540</name>
</gene>
<feature type="transmembrane region" description="Helical" evidence="11">
    <location>
        <begin position="183"/>
        <end position="201"/>
    </location>
</feature>
<proteinExistence type="inferred from homology"/>
<dbReference type="PANTHER" id="PTHR45620">
    <property type="entry name" value="PDF RECEPTOR-LIKE PROTEIN-RELATED"/>
    <property type="match status" value="1"/>
</dbReference>
<evidence type="ECO:0000256" key="9">
    <source>
        <dbReference type="ARBA" id="ARBA00023180"/>
    </source>
</evidence>
<comment type="subcellular location">
    <subcellularLocation>
        <location evidence="1">Cell membrane</location>
        <topology evidence="1">Multi-pass membrane protein</topology>
    </subcellularLocation>
</comment>
<keyword evidence="5 11" id="KW-1133">Transmembrane helix</keyword>
<dbReference type="InterPro" id="IPR001879">
    <property type="entry name" value="GPCR_2_extracellular_dom"/>
</dbReference>
<dbReference type="InterPro" id="IPR017981">
    <property type="entry name" value="GPCR_2-like_7TM"/>
</dbReference>
<dbReference type="InterPro" id="IPR000832">
    <property type="entry name" value="GPCR_2_secretin-like"/>
</dbReference>